<evidence type="ECO:0000313" key="3">
    <source>
        <dbReference type="Proteomes" id="UP000199144"/>
    </source>
</evidence>
<dbReference type="PANTHER" id="PTHR34595">
    <property type="entry name" value="BLR5612 PROTEIN"/>
    <property type="match status" value="1"/>
</dbReference>
<evidence type="ECO:0000259" key="1">
    <source>
        <dbReference type="Pfam" id="PF04168"/>
    </source>
</evidence>
<dbReference type="Proteomes" id="UP000199144">
    <property type="component" value="Unassembled WGS sequence"/>
</dbReference>
<dbReference type="Pfam" id="PF04168">
    <property type="entry name" value="Alpha-E"/>
    <property type="match status" value="1"/>
</dbReference>
<feature type="domain" description="DUF403" evidence="1">
    <location>
        <begin position="1"/>
        <end position="309"/>
    </location>
</feature>
<dbReference type="RefSeq" id="WP_093093671.1">
    <property type="nucleotide sequence ID" value="NZ_FOTQ01000003.1"/>
</dbReference>
<keyword evidence="3" id="KW-1185">Reference proteome</keyword>
<protein>
    <submittedName>
        <fullName evidence="2">Uncharacterized conserved protein, Alpha-E superfamily</fullName>
    </submittedName>
</protein>
<evidence type="ECO:0000313" key="2">
    <source>
        <dbReference type="EMBL" id="SFM04958.1"/>
    </source>
</evidence>
<dbReference type="AlphaFoldDB" id="A0A1I4MP00"/>
<proteinExistence type="predicted"/>
<dbReference type="EMBL" id="FOTQ01000003">
    <property type="protein sequence ID" value="SFM04958.1"/>
    <property type="molecule type" value="Genomic_DNA"/>
</dbReference>
<organism evidence="2 3">
    <name type="scientific">Shimia aestuarii</name>
    <dbReference type="NCBI Taxonomy" id="254406"/>
    <lineage>
        <taxon>Bacteria</taxon>
        <taxon>Pseudomonadati</taxon>
        <taxon>Pseudomonadota</taxon>
        <taxon>Alphaproteobacteria</taxon>
        <taxon>Rhodobacterales</taxon>
        <taxon>Roseobacteraceae</taxon>
    </lineage>
</organism>
<dbReference type="InterPro" id="IPR051680">
    <property type="entry name" value="ATP-dep_Glu-Cys_Ligase-2"/>
</dbReference>
<sequence>MLGKTANGLFWMSRYLERAENTARLIETGQRIALTRLSSGEEEWIPVLQSAGSLGGFHEAYETPGAEAAIDWMLRGRDNPSSIKTSISSARQNARLVRTAITGEVWEAVNATYMMASTLLARKVSERDLPSALAAIRQNTALVRGMIHGTMLRNDMYDFLRIGTFLERADNTARILDVKYYVLLPSVSAVGSSIDNVQWEGILRSVSARGGFRMEYGAEGGPQEIAHFLIFDKRMPRSLAFCVAKIKDNLRYLNAGQSKPSQSQKLVTHLENTYLSHGIEEVFDYGLHEFIEKMLELLAELAGQIQLDYRFYE</sequence>
<gene>
    <name evidence="2" type="ORF">SAMN04488042_103176</name>
</gene>
<dbReference type="PANTHER" id="PTHR34595:SF7">
    <property type="entry name" value="SLL1039 PROTEIN"/>
    <property type="match status" value="1"/>
</dbReference>
<reference evidence="2 3" key="1">
    <citation type="submission" date="2016-10" db="EMBL/GenBank/DDBJ databases">
        <authorList>
            <person name="de Groot N.N."/>
        </authorList>
    </citation>
    <scope>NUCLEOTIDE SEQUENCE [LARGE SCALE GENOMIC DNA]</scope>
    <source>
        <strain evidence="2 3">DSM 15283</strain>
    </source>
</reference>
<dbReference type="OrthoDB" id="9803532at2"/>
<dbReference type="STRING" id="254406.SAMN04488042_103176"/>
<name>A0A1I4MP00_9RHOB</name>
<dbReference type="InterPro" id="IPR007296">
    <property type="entry name" value="DUF403"/>
</dbReference>
<accession>A0A1I4MP00</accession>